<evidence type="ECO:0000256" key="1">
    <source>
        <dbReference type="SAM" id="MobiDB-lite"/>
    </source>
</evidence>
<dbReference type="SUPFAM" id="SSF69065">
    <property type="entry name" value="RNase III domain-like"/>
    <property type="match status" value="1"/>
</dbReference>
<proteinExistence type="predicted"/>
<feature type="region of interest" description="Disordered" evidence="1">
    <location>
        <begin position="204"/>
        <end position="250"/>
    </location>
</feature>
<evidence type="ECO:0000313" key="4">
    <source>
        <dbReference type="Proteomes" id="UP000651452"/>
    </source>
</evidence>
<reference evidence="3" key="2">
    <citation type="submission" date="2020-09" db="EMBL/GenBank/DDBJ databases">
        <title>Reference genome assembly for Australian Ascochyta lentis isolate Al4.</title>
        <authorList>
            <person name="Lee R.C."/>
            <person name="Farfan-Caceres L.M."/>
            <person name="Debler J.W."/>
            <person name="Williams A.H."/>
            <person name="Henares B.M."/>
        </authorList>
    </citation>
    <scope>NUCLEOTIDE SEQUENCE</scope>
    <source>
        <strain evidence="3">Al4</strain>
    </source>
</reference>
<dbReference type="GO" id="GO:0004525">
    <property type="term" value="F:ribonuclease III activity"/>
    <property type="evidence" value="ECO:0007669"/>
    <property type="project" value="InterPro"/>
</dbReference>
<feature type="domain" description="RNase III" evidence="2">
    <location>
        <begin position="4"/>
        <end position="59"/>
    </location>
</feature>
<dbReference type="Gene3D" id="1.10.1520.10">
    <property type="entry name" value="Ribonuclease III domain"/>
    <property type="match status" value="1"/>
</dbReference>
<dbReference type="OrthoDB" id="67027at2759"/>
<evidence type="ECO:0000313" key="3">
    <source>
        <dbReference type="EMBL" id="KAF9690396.1"/>
    </source>
</evidence>
<keyword evidence="4" id="KW-1185">Reference proteome</keyword>
<dbReference type="GO" id="GO:0006396">
    <property type="term" value="P:RNA processing"/>
    <property type="evidence" value="ECO:0007669"/>
    <property type="project" value="InterPro"/>
</dbReference>
<dbReference type="Proteomes" id="UP000651452">
    <property type="component" value="Unassembled WGS sequence"/>
</dbReference>
<sequence>MSNLDSLQARLHYSFKNASLLEEALNAAGAAVSSRDVDSPASGNKRLALVGDAVLRLSVLDEWYPCGGSTGSKETGHDMVKDAGTNERLQEVAKEWDLPALLQENAVWVDCDRNLAERPYRIKRNGHLLLLSKSILASGLRSQSGAVVRAVCLGVWEQFESAGNNDPDDTPQYEVDDRPNDLLSSDCEETPEFTVQVGRKADNGAENVFRGKNHAGLDEHGDREDDIDAINSDGSNNKRSMQEKPKKPISDEELKKICQTLASKTLKKWKVKQRKEKKSLEALLPNWPTFFGHTSCASLGQWSYQALDTSEKFGGLQRPFHKMGLADWWNGCLKRRTSENTTTRIKARMVSALDPGFEKLDSKEKEAKRKKIDRYVLQGEIISSMFSRGPGLVITVSDLITTSEYHDLWSNRDRSLVFGFNWINEAFIQDSELYSESVQNIFSLMHQHFTSIQQPTLNQNASCTLSRSPIEPESGTNVASSCHLVTPSSKEFVPSYQNSLCGQQSFVNSIEASTNATKL</sequence>
<accession>A0A8H7MBA8</accession>
<dbReference type="EMBL" id="RZGK01000024">
    <property type="protein sequence ID" value="KAF9690396.1"/>
    <property type="molecule type" value="Genomic_DNA"/>
</dbReference>
<dbReference type="InterPro" id="IPR036389">
    <property type="entry name" value="RNase_III_sf"/>
</dbReference>
<feature type="compositionally biased region" description="Basic and acidic residues" evidence="1">
    <location>
        <begin position="240"/>
        <end position="250"/>
    </location>
</feature>
<comment type="caution">
    <text evidence="3">The sequence shown here is derived from an EMBL/GenBank/DDBJ whole genome shotgun (WGS) entry which is preliminary data.</text>
</comment>
<organism evidence="3 4">
    <name type="scientific">Ascochyta lentis</name>
    <dbReference type="NCBI Taxonomy" id="205686"/>
    <lineage>
        <taxon>Eukaryota</taxon>
        <taxon>Fungi</taxon>
        <taxon>Dikarya</taxon>
        <taxon>Ascomycota</taxon>
        <taxon>Pezizomycotina</taxon>
        <taxon>Dothideomycetes</taxon>
        <taxon>Pleosporomycetidae</taxon>
        <taxon>Pleosporales</taxon>
        <taxon>Pleosporineae</taxon>
        <taxon>Didymellaceae</taxon>
        <taxon>Ascochyta</taxon>
    </lineage>
</organism>
<dbReference type="PROSITE" id="PS50142">
    <property type="entry name" value="RNASE_3_2"/>
    <property type="match status" value="1"/>
</dbReference>
<dbReference type="AlphaFoldDB" id="A0A8H7MBA8"/>
<evidence type="ECO:0000259" key="2">
    <source>
        <dbReference type="PROSITE" id="PS50142"/>
    </source>
</evidence>
<gene>
    <name evidence="3" type="ORF">EKO04_011620</name>
</gene>
<protein>
    <recommendedName>
        <fullName evidence="2">RNase III domain-containing protein</fullName>
    </recommendedName>
</protein>
<name>A0A8H7MBA8_9PLEO</name>
<dbReference type="InterPro" id="IPR000999">
    <property type="entry name" value="RNase_III_dom"/>
</dbReference>
<reference evidence="3" key="1">
    <citation type="submission" date="2018-12" db="EMBL/GenBank/DDBJ databases">
        <authorList>
            <person name="Syme R.A."/>
            <person name="Farfan-Caceres L."/>
            <person name="Lichtenzveig J."/>
        </authorList>
    </citation>
    <scope>NUCLEOTIDE SEQUENCE</scope>
    <source>
        <strain evidence="3">Al4</strain>
    </source>
</reference>